<comment type="caution">
    <text evidence="7">The sequence shown here is derived from an EMBL/GenBank/DDBJ whole genome shotgun (WGS) entry which is preliminary data.</text>
</comment>
<evidence type="ECO:0000256" key="1">
    <source>
        <dbReference type="ARBA" id="ARBA00022475"/>
    </source>
</evidence>
<dbReference type="Pfam" id="PF01547">
    <property type="entry name" value="SBP_bac_1"/>
    <property type="match status" value="1"/>
</dbReference>
<reference evidence="7 8" key="1">
    <citation type="submission" date="2018-09" db="EMBL/GenBank/DDBJ databases">
        <title>Characterization of the phylogenetic diversity of five novel species belonging to the genus Bifidobacterium.</title>
        <authorList>
            <person name="Lugli G.A."/>
            <person name="Duranti S."/>
            <person name="Milani C."/>
        </authorList>
    </citation>
    <scope>NUCLEOTIDE SEQUENCE [LARGE SCALE GENOMIC DNA]</scope>
    <source>
        <strain evidence="7 8">2034B</strain>
    </source>
</reference>
<keyword evidence="2 6" id="KW-0732">Signal</keyword>
<keyword evidence="4" id="KW-0564">Palmitate</keyword>
<keyword evidence="3" id="KW-0472">Membrane</keyword>
<proteinExistence type="predicted"/>
<evidence type="ECO:0000313" key="7">
    <source>
        <dbReference type="EMBL" id="RSX53302.1"/>
    </source>
</evidence>
<sequence length="447" mass="48554">MNKVSMAKVAISAVAACAMVVPLAACGSSSAGGDADGKVTLKFAAFEGGYGAQMYKDVVAAYEKLNPDVKIELTTSKKIADEITPGMKAGNYPDIVELGQGTESGLTETMLKDKALEDVTDVLDMTVPGESKTVKDKLVDGIIGLYTNPYGDDQTYLMPMYYSPSGLVYNKTLLEQNGWEVPTTWDEFFKLGDEAKAKGISLFTYPTAGYFDAFFNALLADIGGDDFYTDVMTYKKDVWKSKDATEALTLVQKLVTEYLNPDTVGYANSQDFTKNQQSVLDGKSLFMPNGTWIVNEMKDAPRTDGFEWGFAPVPTTTEGGTRYINTTIEGVWIPKKAKHIEEAKKFMAFLYSDTAADIFNKTGAVQPIKGMTDKVDDTMKVFYDAYNQDGVKAVAGSFSTTASVEGKNIKDDLYTAVDSVASGKKSLADWQKALNDTSNALNEASSK</sequence>
<dbReference type="PANTHER" id="PTHR43649:SF33">
    <property type="entry name" value="POLYGALACTURONAN_RHAMNOGALACTURONAN-BINDING PROTEIN YTCQ"/>
    <property type="match status" value="1"/>
</dbReference>
<name>A0A430FKL9_9BIFI</name>
<dbReference type="InterPro" id="IPR050490">
    <property type="entry name" value="Bact_solute-bd_prot1"/>
</dbReference>
<keyword evidence="5" id="KW-0449">Lipoprotein</keyword>
<keyword evidence="8" id="KW-1185">Reference proteome</keyword>
<dbReference type="PANTHER" id="PTHR43649">
    <property type="entry name" value="ARABINOSE-BINDING PROTEIN-RELATED"/>
    <property type="match status" value="1"/>
</dbReference>
<dbReference type="OrthoDB" id="2060074at2"/>
<evidence type="ECO:0000256" key="6">
    <source>
        <dbReference type="SAM" id="SignalP"/>
    </source>
</evidence>
<dbReference type="SUPFAM" id="SSF53850">
    <property type="entry name" value="Periplasmic binding protein-like II"/>
    <property type="match status" value="1"/>
</dbReference>
<evidence type="ECO:0000256" key="2">
    <source>
        <dbReference type="ARBA" id="ARBA00022729"/>
    </source>
</evidence>
<evidence type="ECO:0000313" key="8">
    <source>
        <dbReference type="Proteomes" id="UP000287533"/>
    </source>
</evidence>
<dbReference type="RefSeq" id="WP_125980992.1">
    <property type="nucleotide sequence ID" value="NZ_QXGL01000003.1"/>
</dbReference>
<keyword evidence="1" id="KW-1003">Cell membrane</keyword>
<dbReference type="NCBIfam" id="TIGR03850">
    <property type="entry name" value="bind_CPR_0540"/>
    <property type="match status" value="1"/>
</dbReference>
<accession>A0A430FKL9</accession>
<organism evidence="7 8">
    <name type="scientific">Bifidobacterium goeldii</name>
    <dbReference type="NCBI Taxonomy" id="2306975"/>
    <lineage>
        <taxon>Bacteria</taxon>
        <taxon>Bacillati</taxon>
        <taxon>Actinomycetota</taxon>
        <taxon>Actinomycetes</taxon>
        <taxon>Bifidobacteriales</taxon>
        <taxon>Bifidobacteriaceae</taxon>
        <taxon>Bifidobacterium</taxon>
    </lineage>
</organism>
<dbReference type="AlphaFoldDB" id="A0A430FKL9"/>
<evidence type="ECO:0000256" key="3">
    <source>
        <dbReference type="ARBA" id="ARBA00023136"/>
    </source>
</evidence>
<dbReference type="Proteomes" id="UP000287533">
    <property type="component" value="Unassembled WGS sequence"/>
</dbReference>
<dbReference type="Gene3D" id="3.40.190.10">
    <property type="entry name" value="Periplasmic binding protein-like II"/>
    <property type="match status" value="1"/>
</dbReference>
<feature type="signal peptide" evidence="6">
    <location>
        <begin position="1"/>
        <end position="24"/>
    </location>
</feature>
<feature type="chain" id="PRO_5039208779" evidence="6">
    <location>
        <begin position="25"/>
        <end position="447"/>
    </location>
</feature>
<gene>
    <name evidence="7" type="ORF">D2E25_1275</name>
</gene>
<evidence type="ECO:0000256" key="4">
    <source>
        <dbReference type="ARBA" id="ARBA00023139"/>
    </source>
</evidence>
<protein>
    <submittedName>
        <fullName evidence="7">Carbohydrate ABC transporter substrate-binding protein</fullName>
    </submittedName>
</protein>
<dbReference type="InterPro" id="IPR006059">
    <property type="entry name" value="SBP"/>
</dbReference>
<evidence type="ECO:0000256" key="5">
    <source>
        <dbReference type="ARBA" id="ARBA00023288"/>
    </source>
</evidence>
<dbReference type="EMBL" id="QXGL01000003">
    <property type="protein sequence ID" value="RSX53302.1"/>
    <property type="molecule type" value="Genomic_DNA"/>
</dbReference>
<dbReference type="InterPro" id="IPR022387">
    <property type="entry name" value="Bind_CPR0540"/>
</dbReference>